<dbReference type="Pfam" id="PF00616">
    <property type="entry name" value="RasGAP"/>
    <property type="match status" value="1"/>
</dbReference>
<dbReference type="VEuPathDB" id="TriTrypDB:TcCL_NonESM00910"/>
<dbReference type="VEuPathDB" id="TriTrypDB:TcYC6_0053480"/>
<dbReference type="EMBL" id="PRFA01000297">
    <property type="protein sequence ID" value="PWU83666.1"/>
    <property type="molecule type" value="Genomic_DNA"/>
</dbReference>
<comment type="caution">
    <text evidence="3">The sequence shown here is derived from an EMBL/GenBank/DDBJ whole genome shotgun (WGS) entry which is preliminary data.</text>
</comment>
<organism evidence="3 4">
    <name type="scientific">Trypanosoma cruzi</name>
    <dbReference type="NCBI Taxonomy" id="5693"/>
    <lineage>
        <taxon>Eukaryota</taxon>
        <taxon>Discoba</taxon>
        <taxon>Euglenozoa</taxon>
        <taxon>Kinetoplastea</taxon>
        <taxon>Metakinetoplastina</taxon>
        <taxon>Trypanosomatida</taxon>
        <taxon>Trypanosomatidae</taxon>
        <taxon>Trypanosoma</taxon>
        <taxon>Schizotrypanum</taxon>
    </lineage>
</organism>
<dbReference type="VEuPathDB" id="TriTrypDB:TCDM_04395"/>
<dbReference type="InterPro" id="IPR001936">
    <property type="entry name" value="RasGAP_dom"/>
</dbReference>
<evidence type="ECO:0000259" key="2">
    <source>
        <dbReference type="PROSITE" id="PS50018"/>
    </source>
</evidence>
<dbReference type="VEuPathDB" id="TriTrypDB:C3747_55g108"/>
<dbReference type="Gene3D" id="1.10.506.10">
    <property type="entry name" value="GTPase Activation - p120gap, domain 1"/>
    <property type="match status" value="1"/>
</dbReference>
<dbReference type="VEuPathDB" id="TriTrypDB:ECC02_003744"/>
<gene>
    <name evidence="3" type="ORF">C4B63_297g12</name>
</gene>
<dbReference type="SUPFAM" id="SSF48350">
    <property type="entry name" value="GTPase activation domain, GAP"/>
    <property type="match status" value="1"/>
</dbReference>
<name>A0A2V2UKG3_TRYCR</name>
<dbReference type="InterPro" id="IPR008936">
    <property type="entry name" value="Rho_GTPase_activation_prot"/>
</dbReference>
<proteinExistence type="predicted"/>
<evidence type="ECO:0000313" key="3">
    <source>
        <dbReference type="EMBL" id="PWU83666.1"/>
    </source>
</evidence>
<evidence type="ECO:0000256" key="1">
    <source>
        <dbReference type="SAM" id="MobiDB-lite"/>
    </source>
</evidence>
<dbReference type="VEuPathDB" id="TriTrypDB:BCY84_18429"/>
<dbReference type="AlphaFoldDB" id="A0A2V2UKG3"/>
<feature type="domain" description="Ras-GAP" evidence="2">
    <location>
        <begin position="95"/>
        <end position="330"/>
    </location>
</feature>
<dbReference type="VEuPathDB" id="TriTrypDB:C4B63_297g12"/>
<dbReference type="VEuPathDB" id="TriTrypDB:TcG_00291"/>
<reference evidence="3 4" key="1">
    <citation type="journal article" date="2018" name="Microb. Genom.">
        <title>Expanding an expanded genome: long-read sequencing of Trypanosoma cruzi.</title>
        <authorList>
            <person name="Berna L."/>
            <person name="Rodriguez M."/>
            <person name="Chiribao M.L."/>
            <person name="Parodi-Talice A."/>
            <person name="Pita S."/>
            <person name="Rijo G."/>
            <person name="Alvarez-Valin F."/>
            <person name="Robello C."/>
        </authorList>
    </citation>
    <scope>NUCLEOTIDE SEQUENCE [LARGE SCALE GENOMIC DNA]</scope>
    <source>
        <strain evidence="3 4">Dm28c</strain>
    </source>
</reference>
<feature type="region of interest" description="Disordered" evidence="1">
    <location>
        <begin position="162"/>
        <end position="186"/>
    </location>
</feature>
<protein>
    <recommendedName>
        <fullName evidence="2">Ras-GAP domain-containing protein</fullName>
    </recommendedName>
</protein>
<dbReference type="VEuPathDB" id="TriTrypDB:TcCLB.511727.145"/>
<dbReference type="VEuPathDB" id="TriTrypDB:TCSYLVIO_004214"/>
<feature type="compositionally biased region" description="Basic and acidic residues" evidence="1">
    <location>
        <begin position="168"/>
        <end position="179"/>
    </location>
</feature>
<evidence type="ECO:0000313" key="4">
    <source>
        <dbReference type="Proteomes" id="UP000246121"/>
    </source>
</evidence>
<dbReference type="VEuPathDB" id="TriTrypDB:TcBrA4_0104560"/>
<accession>A0A2V2UKG3</accession>
<dbReference type="PROSITE" id="PS50018">
    <property type="entry name" value="RAS_GTPASE_ACTIV_2"/>
    <property type="match status" value="1"/>
</dbReference>
<sequence>MNVPFFSVISSDEKKIFQSSGSGMVLKKTSEHSSKSHSRDKCSGLTVMLRALAQDNVLLLSILHGVPEEEQDKLAELLVHVLWIASEISPIETSQILSVLLLLELDCARHKRNDVHTFMRGNGVVPKVFEALLARVTSNAGGLEEQLLNCCHILREDDVAPTMAGSESRLEEDGGESRGEASSPKFPFEGLNYLEIMTTVPSEDDGGISHNEDAYTQAIVEMAYRISNVVYASVCQWPWSLRQSLRCLLETVGASFRDDVHLGPTGSDVEMLTVLQQNVMATIVVLRAVVPALLNTVPRLLPGVSCFDTHYILMQKRCTLLAKLSQKAAHGLLFSGPHEREMTAFNREIPALTKRWADVFLCVCHKTDPPTPREESDLMNRSSEVALQFFEFLDHHVVHLLHWVLQHKPLLEPTYCGRLLCLIRYAERRLGTVGHFTSISSLSELTFPVTNDGSNSSRMPRPAFGLFSRLGHFRQLSDGHAGSNNVENPPPELIFDELLSYALSVLIDPEITKLHASFCGISGIASDGTVGIFVYLDLLSLYLAEYQAEEGIELQRRCPNFFRYRKPFVINDGDSFAYLFLFMHLAVSAKGSKGFRLFVVASNSSRCCSWVWDAFRLLPSIYTAQCAHVLLLNPGDVHFLPSDRERSFGVTVCRRASELFLVLEELRLHLPLGCVEYQTLLLKGKEEHDQIFGKLFPPVLEVEPNNTGENGFDTGVESMLHASPYVHIWPLALMWEVFVLIQSAIAPPEASSLLTIADGVGSDTGVRPMPSIPKHFLGQWRMNAVEFFYNFEGELLLHLEIEPKWLPKTILGSYGRIEALLRPVNHHERRFRCSWFAVTQARESEVEAYESCLMRVLFLASRRFFAWDGLCSNSGPSKNEYWPNVVPSLRHTTLESLWRLLLYNLWNTFALLRQLSQGRCPITCLTEVVRAYLGRSSQQTSIADHLHLLAGDEALLKMAANAIANSSAVGCGLLRLIVEICAFVRKIDVAEIGSAASKHDGADAARKNAMTDGVIRIIFRNEELDDAELLVAYMIATQGRKLLPSVCNFCPPIER</sequence>
<dbReference type="VEuPathDB" id="TriTrypDB:Tc_MARK_2962"/>
<dbReference type="Proteomes" id="UP000246121">
    <property type="component" value="Unassembled WGS sequence"/>
</dbReference>